<protein>
    <submittedName>
        <fullName evidence="1">Uncharacterized protein</fullName>
    </submittedName>
</protein>
<organism evidence="1">
    <name type="scientific">viral metagenome</name>
    <dbReference type="NCBI Taxonomy" id="1070528"/>
    <lineage>
        <taxon>unclassified sequences</taxon>
        <taxon>metagenomes</taxon>
        <taxon>organismal metagenomes</taxon>
    </lineage>
</organism>
<evidence type="ECO:0000313" key="1">
    <source>
        <dbReference type="EMBL" id="QHT10497.1"/>
    </source>
</evidence>
<proteinExistence type="predicted"/>
<accession>A0A6C0D1U5</accession>
<reference evidence="1" key="1">
    <citation type="journal article" date="2020" name="Nature">
        <title>Giant virus diversity and host interactions through global metagenomics.</title>
        <authorList>
            <person name="Schulz F."/>
            <person name="Roux S."/>
            <person name="Paez-Espino D."/>
            <person name="Jungbluth S."/>
            <person name="Walsh D.A."/>
            <person name="Denef V.J."/>
            <person name="McMahon K.D."/>
            <person name="Konstantinidis K.T."/>
            <person name="Eloe-Fadrosh E.A."/>
            <person name="Kyrpides N.C."/>
            <person name="Woyke T."/>
        </authorList>
    </citation>
    <scope>NUCLEOTIDE SEQUENCE</scope>
    <source>
        <strain evidence="1">GVMAG-M-3300023174-107</strain>
    </source>
</reference>
<sequence length="100" mass="12318">MDCYIPFDQLESGREYYILRPNGKKYNGTFDVYRYSRMSGDMYAFAWFRNNSLSYYYTPDDEFYDVEYIRENAQRAIQDMEQRSLNMVLKRIVNEEFKWS</sequence>
<dbReference type="AlphaFoldDB" id="A0A6C0D1U5"/>
<name>A0A6C0D1U5_9ZZZZ</name>
<dbReference type="EMBL" id="MN739521">
    <property type="protein sequence ID" value="QHT10497.1"/>
    <property type="molecule type" value="Genomic_DNA"/>
</dbReference>